<comment type="similarity">
    <text evidence="1">Belongs to the PrpD family.</text>
</comment>
<accession>A0A1G6KB50</accession>
<evidence type="ECO:0000313" key="5">
    <source>
        <dbReference type="Proteomes" id="UP000198925"/>
    </source>
</evidence>
<evidence type="ECO:0000259" key="3">
    <source>
        <dbReference type="Pfam" id="PF19305"/>
    </source>
</evidence>
<sequence length="469" mass="48544">MPPEAASVRAAPLARVLAGFVVGTRHEAIPPLALERAKMSLASTIASAAAGLSIPSAAIVRSMELNAGGAPAAAVWFTPARLPVRAAARTNAVCSDAAAADDSDLRSIAHIGTIVSTVSVALAEESGLGGAEVLRAMVLGYEVAGRIDEALTPGRMRRGFHGSVSTVFGGAVAAGTLLGLDEERMTHAIALAATSAGGMAIAADTSWAREWHAGLAAMLGLDAARAAAQGFRAEPSVLEAPRGFLSAMNGEAVETITQDLGASWDIVTDMAIKLMPGAHPFHAIAEAASDAATAGDVRPDEVERIVLTAAQLADWHGPTHPTDLVSAAHSFVYFVAAAVADRGFRWEHIEPAKMADPVIQSLLARVVLDPNPPPLPDRFPHRHGGTVTLVLKDGREVSSTCRAPRGSSAGGLEWADVEAKYRRLVPRCGLPPDAVEASLACLRSFDTAGDVGALARRLALPSTGKLDRR</sequence>
<evidence type="ECO:0000313" key="4">
    <source>
        <dbReference type="EMBL" id="SDC28183.1"/>
    </source>
</evidence>
<feature type="domain" description="MmgE/PrpD N-terminal" evidence="2">
    <location>
        <begin position="17"/>
        <end position="251"/>
    </location>
</feature>
<proteinExistence type="inferred from homology"/>
<evidence type="ECO:0000259" key="2">
    <source>
        <dbReference type="Pfam" id="PF03972"/>
    </source>
</evidence>
<dbReference type="Gene3D" id="1.10.4100.10">
    <property type="entry name" value="2-methylcitrate dehydratase PrpD"/>
    <property type="match status" value="1"/>
</dbReference>
<evidence type="ECO:0000256" key="1">
    <source>
        <dbReference type="ARBA" id="ARBA00006174"/>
    </source>
</evidence>
<dbReference type="AlphaFoldDB" id="A0A1G6KB50"/>
<dbReference type="STRING" id="938405.SAMN02927895_00643"/>
<reference evidence="4 5" key="1">
    <citation type="submission" date="2016-10" db="EMBL/GenBank/DDBJ databases">
        <authorList>
            <person name="de Groot N.N."/>
        </authorList>
    </citation>
    <scope>NUCLEOTIDE SEQUENCE [LARGE SCALE GENOMIC DNA]</scope>
    <source>
        <strain evidence="4 5">CPCC 100156</strain>
    </source>
</reference>
<dbReference type="InterPro" id="IPR045336">
    <property type="entry name" value="MmgE_PrpD_N"/>
</dbReference>
<dbReference type="Proteomes" id="UP000198925">
    <property type="component" value="Unassembled WGS sequence"/>
</dbReference>
<dbReference type="InterPro" id="IPR005656">
    <property type="entry name" value="MmgE_PrpD"/>
</dbReference>
<dbReference type="Pfam" id="PF19305">
    <property type="entry name" value="MmgE_PrpD_C"/>
    <property type="match status" value="1"/>
</dbReference>
<organism evidence="4 5">
    <name type="scientific">Belnapia rosea</name>
    <dbReference type="NCBI Taxonomy" id="938405"/>
    <lineage>
        <taxon>Bacteria</taxon>
        <taxon>Pseudomonadati</taxon>
        <taxon>Pseudomonadota</taxon>
        <taxon>Alphaproteobacteria</taxon>
        <taxon>Acetobacterales</taxon>
        <taxon>Roseomonadaceae</taxon>
        <taxon>Belnapia</taxon>
    </lineage>
</organism>
<dbReference type="PANTHER" id="PTHR16943:SF8">
    <property type="entry name" value="2-METHYLCITRATE DEHYDRATASE"/>
    <property type="match status" value="1"/>
</dbReference>
<dbReference type="InterPro" id="IPR036148">
    <property type="entry name" value="MmgE/PrpD_sf"/>
</dbReference>
<dbReference type="EMBL" id="FMZX01000001">
    <property type="protein sequence ID" value="SDC28183.1"/>
    <property type="molecule type" value="Genomic_DNA"/>
</dbReference>
<dbReference type="Pfam" id="PF03972">
    <property type="entry name" value="MmgE_PrpD_N"/>
    <property type="match status" value="1"/>
</dbReference>
<dbReference type="InterPro" id="IPR042188">
    <property type="entry name" value="MmgE/PrpD_sf_2"/>
</dbReference>
<feature type="domain" description="MmgE/PrpD C-terminal" evidence="3">
    <location>
        <begin position="281"/>
        <end position="427"/>
    </location>
</feature>
<dbReference type="InterPro" id="IPR042183">
    <property type="entry name" value="MmgE/PrpD_sf_1"/>
</dbReference>
<dbReference type="InterPro" id="IPR045337">
    <property type="entry name" value="MmgE_PrpD_C"/>
</dbReference>
<dbReference type="Gene3D" id="3.30.1330.120">
    <property type="entry name" value="2-methylcitrate dehydratase PrpD"/>
    <property type="match status" value="1"/>
</dbReference>
<name>A0A1G6KB50_9PROT</name>
<dbReference type="RefSeq" id="WP_090660041.1">
    <property type="nucleotide sequence ID" value="NZ_FMZX01000001.1"/>
</dbReference>
<keyword evidence="5" id="KW-1185">Reference proteome</keyword>
<dbReference type="PANTHER" id="PTHR16943">
    <property type="entry name" value="2-METHYLCITRATE DEHYDRATASE-RELATED"/>
    <property type="match status" value="1"/>
</dbReference>
<gene>
    <name evidence="4" type="ORF">SAMN04487779_1001453</name>
</gene>
<dbReference type="GO" id="GO:0016829">
    <property type="term" value="F:lyase activity"/>
    <property type="evidence" value="ECO:0007669"/>
    <property type="project" value="InterPro"/>
</dbReference>
<protein>
    <submittedName>
        <fullName evidence="4">2-methylcitrate dehydratase PrpD</fullName>
    </submittedName>
</protein>
<dbReference type="SUPFAM" id="SSF103378">
    <property type="entry name" value="2-methylcitrate dehydratase PrpD"/>
    <property type="match status" value="1"/>
</dbReference>